<evidence type="ECO:0008006" key="4">
    <source>
        <dbReference type="Google" id="ProtNLM"/>
    </source>
</evidence>
<protein>
    <recommendedName>
        <fullName evidence="4">Bacterial spore germination immunoglobulin-like domain-containing protein</fullName>
    </recommendedName>
</protein>
<reference evidence="3" key="1">
    <citation type="submission" date="2016-10" db="EMBL/GenBank/DDBJ databases">
        <authorList>
            <person name="Varghese N."/>
            <person name="Submissions S."/>
        </authorList>
    </citation>
    <scope>NUCLEOTIDE SEQUENCE [LARGE SCALE GENOMIC DNA]</scope>
    <source>
        <strain evidence="3">DSM 45237</strain>
    </source>
</reference>
<dbReference type="AlphaFoldDB" id="A0A1H5HYE1"/>
<feature type="region of interest" description="Disordered" evidence="1">
    <location>
        <begin position="29"/>
        <end position="100"/>
    </location>
</feature>
<evidence type="ECO:0000313" key="2">
    <source>
        <dbReference type="EMBL" id="SEE32701.1"/>
    </source>
</evidence>
<feature type="compositionally biased region" description="Low complexity" evidence="1">
    <location>
        <begin position="48"/>
        <end position="67"/>
    </location>
</feature>
<proteinExistence type="predicted"/>
<keyword evidence="3" id="KW-1185">Reference proteome</keyword>
<gene>
    <name evidence="2" type="ORF">SAMN04488561_0996</name>
</gene>
<evidence type="ECO:0000256" key="1">
    <source>
        <dbReference type="SAM" id="MobiDB-lite"/>
    </source>
</evidence>
<name>A0A1H5HYE1_9ACTN</name>
<dbReference type="Proteomes" id="UP000181980">
    <property type="component" value="Unassembled WGS sequence"/>
</dbReference>
<dbReference type="STRING" id="561176.SAMN04488561_0996"/>
<accession>A0A1H5HYE1</accession>
<dbReference type="EMBL" id="FNUC01000003">
    <property type="protein sequence ID" value="SEE32701.1"/>
    <property type="molecule type" value="Genomic_DNA"/>
</dbReference>
<feature type="compositionally biased region" description="Polar residues" evidence="1">
    <location>
        <begin position="32"/>
        <end position="46"/>
    </location>
</feature>
<organism evidence="2 3">
    <name type="scientific">Jiangella alba</name>
    <dbReference type="NCBI Taxonomy" id="561176"/>
    <lineage>
        <taxon>Bacteria</taxon>
        <taxon>Bacillati</taxon>
        <taxon>Actinomycetota</taxon>
        <taxon>Actinomycetes</taxon>
        <taxon>Jiangellales</taxon>
        <taxon>Jiangellaceae</taxon>
        <taxon>Jiangella</taxon>
    </lineage>
</organism>
<evidence type="ECO:0000313" key="3">
    <source>
        <dbReference type="Proteomes" id="UP000181980"/>
    </source>
</evidence>
<sequence>MSPMSSRASGGALAACLITAAIVGFAGGGYFGSQSGNDSPSASETNAPDDTTPVGETPGGETPPETDAPAGDGALTLSAGQTSIAPGGQIDFTGAIDPPEEGIQLRLERSIDGGDWETFPLNNQPVTNADGAFSTYASTSQTGTNAFRLVREDDDSVVSNEVQVTVG</sequence>